<dbReference type="InterPro" id="IPR000620">
    <property type="entry name" value="EamA_dom"/>
</dbReference>
<organism evidence="3">
    <name type="scientific">marine metagenome</name>
    <dbReference type="NCBI Taxonomy" id="408172"/>
    <lineage>
        <taxon>unclassified sequences</taxon>
        <taxon>metagenomes</taxon>
        <taxon>ecological metagenomes</taxon>
    </lineage>
</organism>
<feature type="transmembrane region" description="Helical" evidence="1">
    <location>
        <begin position="118"/>
        <end position="136"/>
    </location>
</feature>
<gene>
    <name evidence="3" type="ORF">METZ01_LOCUS266794</name>
</gene>
<feature type="non-terminal residue" evidence="3">
    <location>
        <position position="204"/>
    </location>
</feature>
<feature type="domain" description="EamA" evidence="2">
    <location>
        <begin position="2"/>
        <end position="134"/>
    </location>
</feature>
<feature type="transmembrane region" description="Helical" evidence="1">
    <location>
        <begin position="34"/>
        <end position="54"/>
    </location>
</feature>
<dbReference type="AlphaFoldDB" id="A0A382JP93"/>
<feature type="transmembrane region" description="Helical" evidence="1">
    <location>
        <begin position="148"/>
        <end position="170"/>
    </location>
</feature>
<dbReference type="EMBL" id="UINC01075599">
    <property type="protein sequence ID" value="SVC13940.1"/>
    <property type="molecule type" value="Genomic_DNA"/>
</dbReference>
<protein>
    <recommendedName>
        <fullName evidence="2">EamA domain-containing protein</fullName>
    </recommendedName>
</protein>
<feature type="transmembrane region" description="Helical" evidence="1">
    <location>
        <begin position="61"/>
        <end position="81"/>
    </location>
</feature>
<keyword evidence="1" id="KW-0812">Transmembrane</keyword>
<feature type="transmembrane region" description="Helical" evidence="1">
    <location>
        <begin position="87"/>
        <end position="111"/>
    </location>
</feature>
<name>A0A382JP93_9ZZZZ</name>
<dbReference type="InterPro" id="IPR037185">
    <property type="entry name" value="EmrE-like"/>
</dbReference>
<keyword evidence="1" id="KW-0472">Membrane</keyword>
<evidence type="ECO:0000259" key="2">
    <source>
        <dbReference type="Pfam" id="PF00892"/>
    </source>
</evidence>
<proteinExistence type="predicted"/>
<evidence type="ECO:0000313" key="3">
    <source>
        <dbReference type="EMBL" id="SVC13940.1"/>
    </source>
</evidence>
<reference evidence="3" key="1">
    <citation type="submission" date="2018-05" db="EMBL/GenBank/DDBJ databases">
        <authorList>
            <person name="Lanie J.A."/>
            <person name="Ng W.-L."/>
            <person name="Kazmierczak K.M."/>
            <person name="Andrzejewski T.M."/>
            <person name="Davidsen T.M."/>
            <person name="Wayne K.J."/>
            <person name="Tettelin H."/>
            <person name="Glass J.I."/>
            <person name="Rusch D."/>
            <person name="Podicherti R."/>
            <person name="Tsui H.-C.T."/>
            <person name="Winkler M.E."/>
        </authorList>
    </citation>
    <scope>NUCLEOTIDE SEQUENCE</scope>
</reference>
<evidence type="ECO:0000256" key="1">
    <source>
        <dbReference type="SAM" id="Phobius"/>
    </source>
</evidence>
<accession>A0A382JP93</accession>
<keyword evidence="1" id="KW-1133">Transmembrane helix</keyword>
<sequence length="204" mass="21849">MLAALLCTLLFSLSAVTARRTTKYLGGTEANFTRLIIAPLVLSAIAFLFFADGAKHFDTGIFWLLFASGAIGFGLGDIALFQSLQRIGSRLTVLIVHCVSVPLAVVIEFVWLGSLPTLPQMICAVIILSGVTIALAPRENPHLDRRTLWTGIGWGLVAAFGQGFGAGVMVRFITETYTRFNELTGADAFQAGLTVAVQRQLGGM</sequence>
<dbReference type="SUPFAM" id="SSF103481">
    <property type="entry name" value="Multidrug resistance efflux transporter EmrE"/>
    <property type="match status" value="1"/>
</dbReference>
<dbReference type="Pfam" id="PF00892">
    <property type="entry name" value="EamA"/>
    <property type="match status" value="1"/>
</dbReference>
<dbReference type="GO" id="GO:0016020">
    <property type="term" value="C:membrane"/>
    <property type="evidence" value="ECO:0007669"/>
    <property type="project" value="InterPro"/>
</dbReference>